<evidence type="ECO:0000256" key="1">
    <source>
        <dbReference type="ARBA" id="ARBA00004370"/>
    </source>
</evidence>
<name>A0A6A6QEH6_9PEZI</name>
<keyword evidence="4 5" id="KW-0472">Membrane</keyword>
<dbReference type="GO" id="GO:0008610">
    <property type="term" value="P:lipid biosynthetic process"/>
    <property type="evidence" value="ECO:0007669"/>
    <property type="project" value="InterPro"/>
</dbReference>
<evidence type="ECO:0000313" key="8">
    <source>
        <dbReference type="Proteomes" id="UP000799750"/>
    </source>
</evidence>
<keyword evidence="3 5" id="KW-1133">Transmembrane helix</keyword>
<protein>
    <recommendedName>
        <fullName evidence="6">Fatty acid hydroxylase domain-containing protein</fullName>
    </recommendedName>
</protein>
<dbReference type="AlphaFoldDB" id="A0A6A6QEH6"/>
<dbReference type="GO" id="GO:0016491">
    <property type="term" value="F:oxidoreductase activity"/>
    <property type="evidence" value="ECO:0007669"/>
    <property type="project" value="InterPro"/>
</dbReference>
<comment type="subcellular location">
    <subcellularLocation>
        <location evidence="1">Membrane</location>
    </subcellularLocation>
</comment>
<evidence type="ECO:0000259" key="6">
    <source>
        <dbReference type="Pfam" id="PF04116"/>
    </source>
</evidence>
<keyword evidence="8" id="KW-1185">Reference proteome</keyword>
<gene>
    <name evidence="7" type="ORF">BU16DRAFT_575518</name>
</gene>
<proteinExistence type="predicted"/>
<dbReference type="Pfam" id="PF04116">
    <property type="entry name" value="FA_hydroxylase"/>
    <property type="match status" value="1"/>
</dbReference>
<evidence type="ECO:0000313" key="7">
    <source>
        <dbReference type="EMBL" id="KAF2490053.1"/>
    </source>
</evidence>
<dbReference type="GO" id="GO:0005506">
    <property type="term" value="F:iron ion binding"/>
    <property type="evidence" value="ECO:0007669"/>
    <property type="project" value="InterPro"/>
</dbReference>
<feature type="transmembrane region" description="Helical" evidence="5">
    <location>
        <begin position="20"/>
        <end position="39"/>
    </location>
</feature>
<feature type="transmembrane region" description="Helical" evidence="5">
    <location>
        <begin position="222"/>
        <end position="242"/>
    </location>
</feature>
<feature type="transmembrane region" description="Helical" evidence="5">
    <location>
        <begin position="59"/>
        <end position="77"/>
    </location>
</feature>
<dbReference type="InterPro" id="IPR006694">
    <property type="entry name" value="Fatty_acid_hydroxylase"/>
</dbReference>
<dbReference type="InterPro" id="IPR050307">
    <property type="entry name" value="Sterol_Desaturase_Related"/>
</dbReference>
<organism evidence="7 8">
    <name type="scientific">Lophium mytilinum</name>
    <dbReference type="NCBI Taxonomy" id="390894"/>
    <lineage>
        <taxon>Eukaryota</taxon>
        <taxon>Fungi</taxon>
        <taxon>Dikarya</taxon>
        <taxon>Ascomycota</taxon>
        <taxon>Pezizomycotina</taxon>
        <taxon>Dothideomycetes</taxon>
        <taxon>Pleosporomycetidae</taxon>
        <taxon>Mytilinidiales</taxon>
        <taxon>Mytilinidiaceae</taxon>
        <taxon>Lophium</taxon>
    </lineage>
</organism>
<evidence type="ECO:0000256" key="5">
    <source>
        <dbReference type="SAM" id="Phobius"/>
    </source>
</evidence>
<dbReference type="GO" id="GO:0016020">
    <property type="term" value="C:membrane"/>
    <property type="evidence" value="ECO:0007669"/>
    <property type="project" value="UniProtKB-SubCell"/>
</dbReference>
<evidence type="ECO:0000256" key="2">
    <source>
        <dbReference type="ARBA" id="ARBA00022692"/>
    </source>
</evidence>
<evidence type="ECO:0000256" key="3">
    <source>
        <dbReference type="ARBA" id="ARBA00022989"/>
    </source>
</evidence>
<accession>A0A6A6QEH6</accession>
<dbReference type="PANTHER" id="PTHR11863">
    <property type="entry name" value="STEROL DESATURASE"/>
    <property type="match status" value="1"/>
</dbReference>
<dbReference type="OrthoDB" id="1658724at2759"/>
<sequence length="360" mass="40800">MVNLQIGSKSSSRVFKLRVVFSTIFFTSIAIPSLYQSILELLWDYLKTSTFYQWSTFETIWTVACYTAIESLFLSVFDEEMTVDFKGFRSEKTSNASSPVRTHRNLPRGMRRPSRRKSEALTYIFPLILMDLTMIKKFANVPLSAMLSSGNYDPGLLLQHPEPLTNSTLSTPFLSFGSQRHTTFLLPTLHNFTLSSPLQTHRALPPLAPTSRRLAVELVASFIIYDALFFLFHLVLHALAFLRPFHAPHHSHYAQLQPQITNQLSVFERLGLVLLANFSLNIIGAHVLTRTLFAPVFVWLLVEIHAGMELPWGYEKMLPAGWGGGAAKHARHHVTGKGGFEPFFGLWDALFERVVGMDRI</sequence>
<keyword evidence="2 5" id="KW-0812">Transmembrane</keyword>
<reference evidence="7" key="1">
    <citation type="journal article" date="2020" name="Stud. Mycol.">
        <title>101 Dothideomycetes genomes: a test case for predicting lifestyles and emergence of pathogens.</title>
        <authorList>
            <person name="Haridas S."/>
            <person name="Albert R."/>
            <person name="Binder M."/>
            <person name="Bloem J."/>
            <person name="Labutti K."/>
            <person name="Salamov A."/>
            <person name="Andreopoulos B."/>
            <person name="Baker S."/>
            <person name="Barry K."/>
            <person name="Bills G."/>
            <person name="Bluhm B."/>
            <person name="Cannon C."/>
            <person name="Castanera R."/>
            <person name="Culley D."/>
            <person name="Daum C."/>
            <person name="Ezra D."/>
            <person name="Gonzalez J."/>
            <person name="Henrissat B."/>
            <person name="Kuo A."/>
            <person name="Liang C."/>
            <person name="Lipzen A."/>
            <person name="Lutzoni F."/>
            <person name="Magnuson J."/>
            <person name="Mondo S."/>
            <person name="Nolan M."/>
            <person name="Ohm R."/>
            <person name="Pangilinan J."/>
            <person name="Park H.-J."/>
            <person name="Ramirez L."/>
            <person name="Alfaro M."/>
            <person name="Sun H."/>
            <person name="Tritt A."/>
            <person name="Yoshinaga Y."/>
            <person name="Zwiers L.-H."/>
            <person name="Turgeon B."/>
            <person name="Goodwin S."/>
            <person name="Spatafora J."/>
            <person name="Crous P."/>
            <person name="Grigoriev I."/>
        </authorList>
    </citation>
    <scope>NUCLEOTIDE SEQUENCE</scope>
    <source>
        <strain evidence="7">CBS 269.34</strain>
    </source>
</reference>
<dbReference type="Proteomes" id="UP000799750">
    <property type="component" value="Unassembled WGS sequence"/>
</dbReference>
<dbReference type="EMBL" id="MU004198">
    <property type="protein sequence ID" value="KAF2490053.1"/>
    <property type="molecule type" value="Genomic_DNA"/>
</dbReference>
<feature type="domain" description="Fatty acid hydroxylase" evidence="6">
    <location>
        <begin position="219"/>
        <end position="352"/>
    </location>
</feature>
<evidence type="ECO:0000256" key="4">
    <source>
        <dbReference type="ARBA" id="ARBA00023136"/>
    </source>
</evidence>